<evidence type="ECO:0000259" key="7">
    <source>
        <dbReference type="PROSITE" id="PS50112"/>
    </source>
</evidence>
<dbReference type="InterPro" id="IPR003018">
    <property type="entry name" value="GAF"/>
</dbReference>
<reference evidence="9 10" key="1">
    <citation type="submission" date="2017-06" db="EMBL/GenBank/DDBJ databases">
        <title>Sequencing and comparative analysis of myxobacterial genomes.</title>
        <authorList>
            <person name="Rupp O."/>
            <person name="Goesmann A."/>
            <person name="Sogaard-Andersen L."/>
        </authorList>
    </citation>
    <scope>NUCLEOTIDE SEQUENCE [LARGE SCALE GENOMIC DNA]</scope>
    <source>
        <strain evidence="9 10">DSM 52655</strain>
    </source>
</reference>
<sequence>MPQVADFIENNRDLLVRRFLEEAGKLESARGLKPHQLIDTIPEYLATLATISRQGHRGDPEATKRRLEETHIGLRLRSGYNQEETTSEYVLLGRLISSLWEHLPQREQPPYPDKALLFTELQEAMNQVIVTFSGYSLEDQQREKLFLRRLEAIASELFETPETPVPLHERMHALVEVVQQAVNADAAALLLAHPDTTRLLPTMYTGRWSGQVDAEPVEDPESFVGRLAASEEPLTLADATDAHVPLAEGIRRSGLRSLLGLRLWSHGKLLGVLYLGVAETRIFQPQTRRYLETLVEYLSGIIEKALLLQRLRASNERLRASETFHRMATEAISDALWDWNLLTDSLAWSPSVQTLFGYSPQQLGPHISGWSDNIHPEERERILHSVHEAIDGGGTRWKSEYRFRHQNGDYVHVTDHGLIERDARGKAVRMVGAMQDITARKMASAAIQESEERLRVAAWAAELGTWDLQPVTGVLRWDERAKRLFGLPPETHMTYELFLSRLHPEDRERTKALVQRALAGENGGEYRTEYRTLTRGPTGEHRWIRSAGRAIFEGKQAVRFIGVLQDVSDRKRQEQQARTRAEFEEQLIGIVSHDLRNPLNAIALSVAALLRHDDLSERQAKGIARIQAAAERATRMIRDLLDFTRARLGGGIPLQRGSCDFHALTQQVVEEVRLAHPERDVHHEGSGLGKGEWDGDRLAQVITNLVNNALAYSPPGTPVRVETRGEDGAVLLRVHNMGDPIPPELLPRLFEPLTRGKEKAGTASRSIGLGLYIVHHIVNAHGGRVEVHSSVEEGTTFTVRLPRG</sequence>
<dbReference type="SMART" id="SM00388">
    <property type="entry name" value="HisKA"/>
    <property type="match status" value="1"/>
</dbReference>
<dbReference type="KEGG" id="cfus:CYFUS_008242"/>
<proteinExistence type="predicted"/>
<dbReference type="SMART" id="SM00387">
    <property type="entry name" value="HATPase_c"/>
    <property type="match status" value="1"/>
</dbReference>
<dbReference type="SMART" id="SM00091">
    <property type="entry name" value="PAS"/>
    <property type="match status" value="2"/>
</dbReference>
<dbReference type="GO" id="GO:0000155">
    <property type="term" value="F:phosphorelay sensor kinase activity"/>
    <property type="evidence" value="ECO:0007669"/>
    <property type="project" value="InterPro"/>
</dbReference>
<comment type="catalytic activity">
    <reaction evidence="1">
        <text>ATP + protein L-histidine = ADP + protein N-phospho-L-histidine.</text>
        <dbReference type="EC" id="2.7.13.3"/>
    </reaction>
</comment>
<dbReference type="SUPFAM" id="SSF47384">
    <property type="entry name" value="Homodimeric domain of signal transducing histidine kinase"/>
    <property type="match status" value="1"/>
</dbReference>
<dbReference type="InterPro" id="IPR000014">
    <property type="entry name" value="PAS"/>
</dbReference>
<dbReference type="PANTHER" id="PTHR43304">
    <property type="entry name" value="PHYTOCHROME-LIKE PROTEIN CPH1"/>
    <property type="match status" value="1"/>
</dbReference>
<dbReference type="InterPro" id="IPR035965">
    <property type="entry name" value="PAS-like_dom_sf"/>
</dbReference>
<dbReference type="InterPro" id="IPR003594">
    <property type="entry name" value="HATPase_dom"/>
</dbReference>
<dbReference type="InterPro" id="IPR029016">
    <property type="entry name" value="GAF-like_dom_sf"/>
</dbReference>
<evidence type="ECO:0000313" key="10">
    <source>
        <dbReference type="Proteomes" id="UP000217257"/>
    </source>
</evidence>
<evidence type="ECO:0000256" key="1">
    <source>
        <dbReference type="ARBA" id="ARBA00000085"/>
    </source>
</evidence>
<dbReference type="PROSITE" id="PS50112">
    <property type="entry name" value="PAS"/>
    <property type="match status" value="2"/>
</dbReference>
<dbReference type="InterPro" id="IPR052162">
    <property type="entry name" value="Sensor_kinase/Photoreceptor"/>
</dbReference>
<keyword evidence="4" id="KW-0808">Transferase</keyword>
<name>A0A250JGL7_9BACT</name>
<dbReference type="InterPro" id="IPR004358">
    <property type="entry name" value="Sig_transdc_His_kin-like_C"/>
</dbReference>
<dbReference type="PANTHER" id="PTHR43304:SF1">
    <property type="entry name" value="PAC DOMAIN-CONTAINING PROTEIN"/>
    <property type="match status" value="1"/>
</dbReference>
<organism evidence="9 10">
    <name type="scientific">Cystobacter fuscus</name>
    <dbReference type="NCBI Taxonomy" id="43"/>
    <lineage>
        <taxon>Bacteria</taxon>
        <taxon>Pseudomonadati</taxon>
        <taxon>Myxococcota</taxon>
        <taxon>Myxococcia</taxon>
        <taxon>Myxococcales</taxon>
        <taxon>Cystobacterineae</taxon>
        <taxon>Archangiaceae</taxon>
        <taxon>Cystobacter</taxon>
    </lineage>
</organism>
<dbReference type="Gene3D" id="3.30.565.10">
    <property type="entry name" value="Histidine kinase-like ATPase, C-terminal domain"/>
    <property type="match status" value="1"/>
</dbReference>
<feature type="domain" description="PAC" evidence="8">
    <location>
        <begin position="526"/>
        <end position="579"/>
    </location>
</feature>
<feature type="domain" description="PAS" evidence="7">
    <location>
        <begin position="321"/>
        <end position="393"/>
    </location>
</feature>
<dbReference type="RefSeq" id="WP_095990267.1">
    <property type="nucleotide sequence ID" value="NZ_CP022098.1"/>
</dbReference>
<gene>
    <name evidence="9" type="ORF">CYFUS_008242</name>
</gene>
<dbReference type="Pfam" id="PF02518">
    <property type="entry name" value="HATPase_c"/>
    <property type="match status" value="1"/>
</dbReference>
<evidence type="ECO:0000259" key="6">
    <source>
        <dbReference type="PROSITE" id="PS50109"/>
    </source>
</evidence>
<dbReference type="InterPro" id="IPR001610">
    <property type="entry name" value="PAC"/>
</dbReference>
<dbReference type="InterPro" id="IPR003661">
    <property type="entry name" value="HisK_dim/P_dom"/>
</dbReference>
<dbReference type="SMART" id="SM00086">
    <property type="entry name" value="PAC"/>
    <property type="match status" value="2"/>
</dbReference>
<evidence type="ECO:0000256" key="5">
    <source>
        <dbReference type="ARBA" id="ARBA00022777"/>
    </source>
</evidence>
<dbReference type="InterPro" id="IPR005467">
    <property type="entry name" value="His_kinase_dom"/>
</dbReference>
<dbReference type="SUPFAM" id="SSF55785">
    <property type="entry name" value="PYP-like sensor domain (PAS domain)"/>
    <property type="match status" value="2"/>
</dbReference>
<evidence type="ECO:0000256" key="4">
    <source>
        <dbReference type="ARBA" id="ARBA00022679"/>
    </source>
</evidence>
<dbReference type="AlphaFoldDB" id="A0A250JGL7"/>
<dbReference type="NCBIfam" id="TIGR00229">
    <property type="entry name" value="sensory_box"/>
    <property type="match status" value="2"/>
</dbReference>
<keyword evidence="5" id="KW-0418">Kinase</keyword>
<dbReference type="InterPro" id="IPR036097">
    <property type="entry name" value="HisK_dim/P_sf"/>
</dbReference>
<dbReference type="EC" id="2.7.13.3" evidence="2"/>
<accession>A0A250JGL7</accession>
<feature type="domain" description="PAS" evidence="7">
    <location>
        <begin position="474"/>
        <end position="521"/>
    </location>
</feature>
<dbReference type="PROSITE" id="PS50109">
    <property type="entry name" value="HIS_KIN"/>
    <property type="match status" value="1"/>
</dbReference>
<dbReference type="SMART" id="SM00065">
    <property type="entry name" value="GAF"/>
    <property type="match status" value="1"/>
</dbReference>
<dbReference type="PRINTS" id="PR00344">
    <property type="entry name" value="BCTRLSENSOR"/>
</dbReference>
<dbReference type="Gene3D" id="3.30.450.40">
    <property type="match status" value="1"/>
</dbReference>
<evidence type="ECO:0000259" key="8">
    <source>
        <dbReference type="PROSITE" id="PS50113"/>
    </source>
</evidence>
<dbReference type="Pfam" id="PF01590">
    <property type="entry name" value="GAF"/>
    <property type="match status" value="1"/>
</dbReference>
<dbReference type="SUPFAM" id="SSF55874">
    <property type="entry name" value="ATPase domain of HSP90 chaperone/DNA topoisomerase II/histidine kinase"/>
    <property type="match status" value="1"/>
</dbReference>
<feature type="domain" description="Histidine kinase" evidence="6">
    <location>
        <begin position="590"/>
        <end position="804"/>
    </location>
</feature>
<dbReference type="CDD" id="cd00130">
    <property type="entry name" value="PAS"/>
    <property type="match status" value="2"/>
</dbReference>
<dbReference type="InterPro" id="IPR000700">
    <property type="entry name" value="PAS-assoc_C"/>
</dbReference>
<protein>
    <recommendedName>
        <fullName evidence="2">histidine kinase</fullName>
        <ecNumber evidence="2">2.7.13.3</ecNumber>
    </recommendedName>
</protein>
<dbReference type="InterPro" id="IPR036890">
    <property type="entry name" value="HATPase_C_sf"/>
</dbReference>
<dbReference type="CDD" id="cd00082">
    <property type="entry name" value="HisKA"/>
    <property type="match status" value="1"/>
</dbReference>
<dbReference type="Gene3D" id="3.30.450.20">
    <property type="entry name" value="PAS domain"/>
    <property type="match status" value="2"/>
</dbReference>
<feature type="domain" description="PAC" evidence="8">
    <location>
        <begin position="397"/>
        <end position="449"/>
    </location>
</feature>
<dbReference type="Pfam" id="PF00512">
    <property type="entry name" value="HisKA"/>
    <property type="match status" value="1"/>
</dbReference>
<keyword evidence="3" id="KW-0597">Phosphoprotein</keyword>
<dbReference type="Gene3D" id="2.10.70.100">
    <property type="match status" value="1"/>
</dbReference>
<dbReference type="SUPFAM" id="SSF55781">
    <property type="entry name" value="GAF domain-like"/>
    <property type="match status" value="1"/>
</dbReference>
<dbReference type="InterPro" id="IPR013655">
    <property type="entry name" value="PAS_fold_3"/>
</dbReference>
<evidence type="ECO:0000256" key="2">
    <source>
        <dbReference type="ARBA" id="ARBA00012438"/>
    </source>
</evidence>
<evidence type="ECO:0000313" key="9">
    <source>
        <dbReference type="EMBL" id="ATB42763.1"/>
    </source>
</evidence>
<dbReference type="Proteomes" id="UP000217257">
    <property type="component" value="Chromosome"/>
</dbReference>
<dbReference type="Gene3D" id="1.10.287.130">
    <property type="match status" value="1"/>
</dbReference>
<evidence type="ECO:0000256" key="3">
    <source>
        <dbReference type="ARBA" id="ARBA00022553"/>
    </source>
</evidence>
<dbReference type="Pfam" id="PF08447">
    <property type="entry name" value="PAS_3"/>
    <property type="match status" value="2"/>
</dbReference>
<dbReference type="PROSITE" id="PS50113">
    <property type="entry name" value="PAC"/>
    <property type="match status" value="2"/>
</dbReference>
<dbReference type="CDD" id="cd00075">
    <property type="entry name" value="HATPase"/>
    <property type="match status" value="1"/>
</dbReference>
<dbReference type="EMBL" id="CP022098">
    <property type="protein sequence ID" value="ATB42763.1"/>
    <property type="molecule type" value="Genomic_DNA"/>
</dbReference>